<evidence type="ECO:0000313" key="3">
    <source>
        <dbReference type="Proteomes" id="UP001598130"/>
    </source>
</evidence>
<dbReference type="Proteomes" id="UP001598130">
    <property type="component" value="Unassembled WGS sequence"/>
</dbReference>
<dbReference type="PROSITE" id="PS51819">
    <property type="entry name" value="VOC"/>
    <property type="match status" value="1"/>
</dbReference>
<dbReference type="InterPro" id="IPR029068">
    <property type="entry name" value="Glyas_Bleomycin-R_OHBP_Dase"/>
</dbReference>
<gene>
    <name evidence="2" type="ORF">OCL97_20435</name>
</gene>
<keyword evidence="3" id="KW-1185">Reference proteome</keyword>
<proteinExistence type="predicted"/>
<name>A0ABW6CWQ2_9CAUL</name>
<evidence type="ECO:0000259" key="1">
    <source>
        <dbReference type="PROSITE" id="PS51819"/>
    </source>
</evidence>
<accession>A0ABW6CWQ2</accession>
<dbReference type="InterPro" id="IPR037523">
    <property type="entry name" value="VOC_core"/>
</dbReference>
<dbReference type="Gene3D" id="3.10.180.10">
    <property type="entry name" value="2,3-Dihydroxybiphenyl 1,2-Dioxygenase, domain 1"/>
    <property type="match status" value="1"/>
</dbReference>
<evidence type="ECO:0000313" key="2">
    <source>
        <dbReference type="EMBL" id="MFD3266317.1"/>
    </source>
</evidence>
<reference evidence="2 3" key="1">
    <citation type="submission" date="2022-09" db="EMBL/GenBank/DDBJ databases">
        <title>New species of Phenylobacterium.</title>
        <authorList>
            <person name="Mieszkin S."/>
        </authorList>
    </citation>
    <scope>NUCLEOTIDE SEQUENCE [LARGE SCALE GENOMIC DNA]</scope>
    <source>
        <strain evidence="2 3">HK31-G</strain>
    </source>
</reference>
<organism evidence="2 3">
    <name type="scientific">Phenylobacterium ferrooxidans</name>
    <dbReference type="NCBI Taxonomy" id="2982689"/>
    <lineage>
        <taxon>Bacteria</taxon>
        <taxon>Pseudomonadati</taxon>
        <taxon>Pseudomonadota</taxon>
        <taxon>Alphaproteobacteria</taxon>
        <taxon>Caulobacterales</taxon>
        <taxon>Caulobacteraceae</taxon>
        <taxon>Phenylobacterium</taxon>
    </lineage>
</organism>
<sequence length="125" mass="13710">MTATLRHFAINADDVPRAKRFYEAVFGWTFTPWGPPNFYQTRDVGEGLIGALQGRRELSPGVKTNALETTFGVEDLAATLAAVEAAGCRVLMPRVRIEGVGDLIYFEDPEGNIIGAMQYDAERAT</sequence>
<dbReference type="InterPro" id="IPR052164">
    <property type="entry name" value="Anthracycline_SecMetBiosynth"/>
</dbReference>
<dbReference type="Pfam" id="PF00903">
    <property type="entry name" value="Glyoxalase"/>
    <property type="match status" value="1"/>
</dbReference>
<dbReference type="RefSeq" id="WP_377371578.1">
    <property type="nucleotide sequence ID" value="NZ_JAOTJD010000053.1"/>
</dbReference>
<dbReference type="PANTHER" id="PTHR33993">
    <property type="entry name" value="GLYOXALASE-RELATED"/>
    <property type="match status" value="1"/>
</dbReference>
<dbReference type="EMBL" id="JAOTJD010000053">
    <property type="protein sequence ID" value="MFD3266317.1"/>
    <property type="molecule type" value="Genomic_DNA"/>
</dbReference>
<comment type="caution">
    <text evidence="2">The sequence shown here is derived from an EMBL/GenBank/DDBJ whole genome shotgun (WGS) entry which is preliminary data.</text>
</comment>
<dbReference type="SUPFAM" id="SSF54593">
    <property type="entry name" value="Glyoxalase/Bleomycin resistance protein/Dihydroxybiphenyl dioxygenase"/>
    <property type="match status" value="1"/>
</dbReference>
<protein>
    <submittedName>
        <fullName evidence="2">VOC family protein</fullName>
    </submittedName>
</protein>
<dbReference type="InterPro" id="IPR004360">
    <property type="entry name" value="Glyas_Fos-R_dOase_dom"/>
</dbReference>
<feature type="domain" description="VOC" evidence="1">
    <location>
        <begin position="4"/>
        <end position="119"/>
    </location>
</feature>